<dbReference type="PROSITE" id="PS50850">
    <property type="entry name" value="MFS"/>
    <property type="match status" value="1"/>
</dbReference>
<evidence type="ECO:0000256" key="5">
    <source>
        <dbReference type="ARBA" id="ARBA00022989"/>
    </source>
</evidence>
<keyword evidence="4 7" id="KW-0812">Transmembrane</keyword>
<gene>
    <name evidence="9" type="ORF">EUZ87_01780</name>
</gene>
<dbReference type="EMBL" id="SEHH01000012">
    <property type="protein sequence ID" value="TBX52114.1"/>
    <property type="molecule type" value="Genomic_DNA"/>
</dbReference>
<feature type="transmembrane region" description="Helical" evidence="7">
    <location>
        <begin position="73"/>
        <end position="90"/>
    </location>
</feature>
<feature type="transmembrane region" description="Helical" evidence="7">
    <location>
        <begin position="131"/>
        <end position="154"/>
    </location>
</feature>
<feature type="transmembrane region" description="Helical" evidence="7">
    <location>
        <begin position="243"/>
        <end position="262"/>
    </location>
</feature>
<dbReference type="InterPro" id="IPR011701">
    <property type="entry name" value="MFS"/>
</dbReference>
<evidence type="ECO:0000256" key="3">
    <source>
        <dbReference type="ARBA" id="ARBA00022475"/>
    </source>
</evidence>
<dbReference type="Gene3D" id="1.20.1250.20">
    <property type="entry name" value="MFS general substrate transporter like domains"/>
    <property type="match status" value="1"/>
</dbReference>
<organism evidence="9 10">
    <name type="scientific">Lactiplantibacillus paraplantarum</name>
    <dbReference type="NCBI Taxonomy" id="60520"/>
    <lineage>
        <taxon>Bacteria</taxon>
        <taxon>Bacillati</taxon>
        <taxon>Bacillota</taxon>
        <taxon>Bacilli</taxon>
        <taxon>Lactobacillales</taxon>
        <taxon>Lactobacillaceae</taxon>
        <taxon>Lactiplantibacillus</taxon>
    </lineage>
</organism>
<feature type="transmembrane region" description="Helical" evidence="7">
    <location>
        <begin position="43"/>
        <end position="61"/>
    </location>
</feature>
<evidence type="ECO:0000313" key="10">
    <source>
        <dbReference type="Proteomes" id="UP000292648"/>
    </source>
</evidence>
<dbReference type="InterPro" id="IPR020846">
    <property type="entry name" value="MFS_dom"/>
</dbReference>
<evidence type="ECO:0000256" key="2">
    <source>
        <dbReference type="ARBA" id="ARBA00022448"/>
    </source>
</evidence>
<feature type="transmembrane region" description="Helical" evidence="7">
    <location>
        <begin position="206"/>
        <end position="223"/>
    </location>
</feature>
<keyword evidence="2" id="KW-0813">Transport</keyword>
<dbReference type="Pfam" id="PF07690">
    <property type="entry name" value="MFS_1"/>
    <property type="match status" value="1"/>
</dbReference>
<dbReference type="GO" id="GO:0005886">
    <property type="term" value="C:plasma membrane"/>
    <property type="evidence" value="ECO:0007669"/>
    <property type="project" value="UniProtKB-SubCell"/>
</dbReference>
<dbReference type="PANTHER" id="PTHR43124:SF3">
    <property type="entry name" value="CHLORAMPHENICOL EFFLUX PUMP RV0191"/>
    <property type="match status" value="1"/>
</dbReference>
<feature type="transmembrane region" description="Helical" evidence="7">
    <location>
        <begin position="269"/>
        <end position="288"/>
    </location>
</feature>
<keyword evidence="6 7" id="KW-0472">Membrane</keyword>
<evidence type="ECO:0000313" key="9">
    <source>
        <dbReference type="EMBL" id="TBX52114.1"/>
    </source>
</evidence>
<name>A0A4Q9Y561_9LACO</name>
<dbReference type="InterPro" id="IPR050189">
    <property type="entry name" value="MFS_Efflux_Transporters"/>
</dbReference>
<evidence type="ECO:0000256" key="1">
    <source>
        <dbReference type="ARBA" id="ARBA00004651"/>
    </source>
</evidence>
<protein>
    <submittedName>
        <fullName evidence="9">MFS transporter</fullName>
    </submittedName>
</protein>
<feature type="transmembrane region" description="Helical" evidence="7">
    <location>
        <begin position="294"/>
        <end position="313"/>
    </location>
</feature>
<feature type="domain" description="Major facilitator superfamily (MFS) profile" evidence="8">
    <location>
        <begin position="5"/>
        <end position="383"/>
    </location>
</feature>
<comment type="subcellular location">
    <subcellularLocation>
        <location evidence="1">Cell membrane</location>
        <topology evidence="1">Multi-pass membrane protein</topology>
    </subcellularLocation>
</comment>
<dbReference type="Proteomes" id="UP000292648">
    <property type="component" value="Unassembled WGS sequence"/>
</dbReference>
<evidence type="ECO:0000256" key="7">
    <source>
        <dbReference type="SAM" id="Phobius"/>
    </source>
</evidence>
<feature type="transmembrane region" description="Helical" evidence="7">
    <location>
        <begin position="96"/>
        <end position="119"/>
    </location>
</feature>
<dbReference type="PANTHER" id="PTHR43124">
    <property type="entry name" value="PURINE EFFLUX PUMP PBUE"/>
    <property type="match status" value="1"/>
</dbReference>
<dbReference type="AlphaFoldDB" id="A0A4Q9Y561"/>
<evidence type="ECO:0000256" key="6">
    <source>
        <dbReference type="ARBA" id="ARBA00023136"/>
    </source>
</evidence>
<dbReference type="InterPro" id="IPR036259">
    <property type="entry name" value="MFS_trans_sf"/>
</dbReference>
<feature type="transmembrane region" description="Helical" evidence="7">
    <location>
        <begin position="325"/>
        <end position="346"/>
    </location>
</feature>
<comment type="caution">
    <text evidence="9">The sequence shown here is derived from an EMBL/GenBank/DDBJ whole genome shotgun (WGS) entry which is preliminary data.</text>
</comment>
<feature type="transmembrane region" description="Helical" evidence="7">
    <location>
        <begin position="160"/>
        <end position="179"/>
    </location>
</feature>
<feature type="transmembrane region" description="Helical" evidence="7">
    <location>
        <begin position="12"/>
        <end position="31"/>
    </location>
</feature>
<accession>A0A4Q9Y561</accession>
<dbReference type="SUPFAM" id="SSF103473">
    <property type="entry name" value="MFS general substrate transporter"/>
    <property type="match status" value="1"/>
</dbReference>
<proteinExistence type="predicted"/>
<sequence length="386" mass="41552">MQPRLTTTISILSLSTVTGITTVITGIIPQLKRAFPTVPTTLIEWLVTIANCSALITLLLNPRLTSRWGLRPIVISGLLISAIMGLIPAITTNFTVIMVSRLGLGLGVGLFSPHAISLLTHSFTGDLRARLLGYQTGLSALGNAILLGLAGILIGLSWHAVFWLYGLLIMIAVDVACLVPEPAEPATTTATNQSTTEKTRLPRRQWTLLGLTFMTYLLIWGVQLKLPSYFSARHFGNAATINLTLAAMNIGGLLAGLTFGYLYRYLHRFTLTLGYAGAAISVLVLWLAPNATVAISAAVFFNFIYSYTGPYLVFTSNTGLDGSQVNVLSSYLTIATIISAFFAPLIWNGLGHFGPQTLTANVLVWIMLILGSLAIMTGCHQPRKEA</sequence>
<keyword evidence="3" id="KW-1003">Cell membrane</keyword>
<evidence type="ECO:0000256" key="4">
    <source>
        <dbReference type="ARBA" id="ARBA00022692"/>
    </source>
</evidence>
<dbReference type="GO" id="GO:0022857">
    <property type="term" value="F:transmembrane transporter activity"/>
    <property type="evidence" value="ECO:0007669"/>
    <property type="project" value="InterPro"/>
</dbReference>
<reference evidence="9 10" key="1">
    <citation type="submission" date="2019-01" db="EMBL/GenBank/DDBJ databases">
        <title>Draft genome sequence of Lactobacillus paraplantarum OSY-TC318, a Producer of the novel lantibiotic Paraplantaracin TC318.</title>
        <authorList>
            <person name="Hussein W.E."/>
            <person name="Huang E."/>
            <person name="Yousef A.E."/>
        </authorList>
    </citation>
    <scope>NUCLEOTIDE SEQUENCE [LARGE SCALE GENOMIC DNA]</scope>
    <source>
        <strain evidence="9 10">OSY-TC318</strain>
    </source>
</reference>
<evidence type="ECO:0000259" key="8">
    <source>
        <dbReference type="PROSITE" id="PS50850"/>
    </source>
</evidence>
<feature type="transmembrane region" description="Helical" evidence="7">
    <location>
        <begin position="358"/>
        <end position="379"/>
    </location>
</feature>
<keyword evidence="5 7" id="KW-1133">Transmembrane helix</keyword>